<reference evidence="10 11" key="1">
    <citation type="journal article" date="2019" name="Microbiol. Resour. Announc.">
        <title>Complete Genome Sequences of Three Mycoplasma anserisalpingitis (Mycoplasma sp. 1220) Strains.</title>
        <authorList>
            <person name="Grozner D."/>
            <person name="Forro B."/>
            <person name="Kovacs A.B."/>
            <person name="Marton S."/>
            <person name="Banyai K."/>
            <person name="Kreizinger Z."/>
            <person name="Sulyok K.M."/>
            <person name="Gyuranecz M."/>
        </authorList>
    </citation>
    <scope>NUCLEOTIDE SEQUENCE [LARGE SCALE GENOMIC DNA]</scope>
    <source>
        <strain evidence="10 11">ATCC:BAA-2147</strain>
    </source>
</reference>
<dbReference type="EMBL" id="CP042295">
    <property type="protein sequence ID" value="QDY86579.1"/>
    <property type="molecule type" value="Genomic_DNA"/>
</dbReference>
<dbReference type="SUPFAM" id="SSF52922">
    <property type="entry name" value="TK C-terminal domain-like"/>
    <property type="match status" value="1"/>
</dbReference>
<dbReference type="Pfam" id="PF00456">
    <property type="entry name" value="Transketolase_N"/>
    <property type="match status" value="1"/>
</dbReference>
<name>A0A5B8JWJ5_9MOLU</name>
<dbReference type="GO" id="GO:0004802">
    <property type="term" value="F:transketolase activity"/>
    <property type="evidence" value="ECO:0007669"/>
    <property type="project" value="UniProtKB-EC"/>
</dbReference>
<comment type="cofactor">
    <cofactor evidence="2">
        <name>thiamine diphosphate</name>
        <dbReference type="ChEBI" id="CHEBI:58937"/>
    </cofactor>
</comment>
<sequence>MSNKLEKKLVASMQGIALDSINKAGQGHIGMAIGAAPITYTLFGKHLNINQNDPKWINRDRFVLSAGHGSMSIYSIMHFLGLLSKEDMMEHKHIHSKTPSHPEIDSNDYIDASTGPLGQGVAMAVGMALSQKYLQSKFNKENFEIFNHDVYALHGDGCIQEGVALEAIQLAGTLNLDRLILIHDFNNIQIDSQSNEVNGVNLIEFFKSQNFETFTANVNDLESIDLAIQQAKKVKKPSYIQVHSVIAANTPNAGKSAGHNGTLKPEETVEFKNKIGLSNTLPFEYDNDVYEYAQSLMEEKNVEYEKWLNLFEAYKAKYAKEAEMISAISSKEVKYDLTGVEFTETNVPTRNYINTIMKFIDKNFDSVVGGSADLSAATKVAFSKQLNSEGGKNIKYGIREFAMAAINNGIYLDMNLKTIDGTFLAFADYMKAGIRLGALMEIPSIHVFTHDSYQVGGDGPTHQPFDQIPMLRAMSNVKVVRPCDESEMLGAFQYGLNSKKDQVAIIGCRQNIKSFNAIKKGTLPAAYVIKNQINYDLSILASGSEVQLAVEVSNLLEEKGIKAQVVSVPVLQDLVNNESLIKTLGLNSKPMYAIEATSDSMWFRLAKYNKFDAFLAEGYGWSEDGQKVYELKGFEANKLSVKIQEFLK</sequence>
<dbReference type="OrthoDB" id="8732661at2"/>
<evidence type="ECO:0000313" key="11">
    <source>
        <dbReference type="Proteomes" id="UP000318927"/>
    </source>
</evidence>
<evidence type="ECO:0000256" key="3">
    <source>
        <dbReference type="ARBA" id="ARBA00007131"/>
    </source>
</evidence>
<keyword evidence="6" id="KW-0460">Magnesium</keyword>
<dbReference type="PANTHER" id="PTHR43522:SF2">
    <property type="entry name" value="TRANSKETOLASE 1-RELATED"/>
    <property type="match status" value="1"/>
</dbReference>
<dbReference type="InterPro" id="IPR005475">
    <property type="entry name" value="Transketolase-like_Pyr-bd"/>
</dbReference>
<proteinExistence type="inferred from homology"/>
<comment type="catalytic activity">
    <reaction evidence="8">
        <text>D-sedoheptulose 7-phosphate + D-glyceraldehyde 3-phosphate = aldehydo-D-ribose 5-phosphate + D-xylulose 5-phosphate</text>
        <dbReference type="Rhea" id="RHEA:10508"/>
        <dbReference type="ChEBI" id="CHEBI:57483"/>
        <dbReference type="ChEBI" id="CHEBI:57737"/>
        <dbReference type="ChEBI" id="CHEBI:58273"/>
        <dbReference type="ChEBI" id="CHEBI:59776"/>
        <dbReference type="EC" id="2.2.1.1"/>
    </reaction>
</comment>
<dbReference type="Gene3D" id="3.40.50.920">
    <property type="match status" value="1"/>
</dbReference>
<dbReference type="CDD" id="cd07033">
    <property type="entry name" value="TPP_PYR_DXS_TK_like"/>
    <property type="match status" value="1"/>
</dbReference>
<dbReference type="GO" id="GO:0046872">
    <property type="term" value="F:metal ion binding"/>
    <property type="evidence" value="ECO:0007669"/>
    <property type="project" value="UniProtKB-KW"/>
</dbReference>
<feature type="domain" description="Transketolase-like pyrimidine-binding" evidence="9">
    <location>
        <begin position="347"/>
        <end position="514"/>
    </location>
</feature>
<dbReference type="InterPro" id="IPR033247">
    <property type="entry name" value="Transketolase_fam"/>
</dbReference>
<evidence type="ECO:0000256" key="8">
    <source>
        <dbReference type="ARBA" id="ARBA00049473"/>
    </source>
</evidence>
<keyword evidence="7" id="KW-0786">Thiamine pyrophosphate</keyword>
<dbReference type="RefSeq" id="WP_146368225.1">
    <property type="nucleotide sequence ID" value="NZ_CP042295.1"/>
</dbReference>
<dbReference type="InterPro" id="IPR029061">
    <property type="entry name" value="THDP-binding"/>
</dbReference>
<dbReference type="Gene3D" id="3.40.50.970">
    <property type="match status" value="2"/>
</dbReference>
<dbReference type="PANTHER" id="PTHR43522">
    <property type="entry name" value="TRANSKETOLASE"/>
    <property type="match status" value="1"/>
</dbReference>
<comment type="similarity">
    <text evidence="3">Belongs to the transketolase family.</text>
</comment>
<evidence type="ECO:0000256" key="2">
    <source>
        <dbReference type="ARBA" id="ARBA00001964"/>
    </source>
</evidence>
<evidence type="ECO:0000313" key="10">
    <source>
        <dbReference type="EMBL" id="QDY86579.1"/>
    </source>
</evidence>
<dbReference type="GO" id="GO:0005829">
    <property type="term" value="C:cytosol"/>
    <property type="evidence" value="ECO:0007669"/>
    <property type="project" value="TreeGrafter"/>
</dbReference>
<dbReference type="InterPro" id="IPR005474">
    <property type="entry name" value="Transketolase_N"/>
</dbReference>
<comment type="cofactor">
    <cofactor evidence="1">
        <name>Mg(2+)</name>
        <dbReference type="ChEBI" id="CHEBI:18420"/>
    </cofactor>
</comment>
<organism evidence="10 11">
    <name type="scientific">Mycoplasma anserisalpingitidis</name>
    <dbReference type="NCBI Taxonomy" id="519450"/>
    <lineage>
        <taxon>Bacteria</taxon>
        <taxon>Bacillati</taxon>
        <taxon>Mycoplasmatota</taxon>
        <taxon>Mollicutes</taxon>
        <taxon>Mycoplasmataceae</taxon>
        <taxon>Mycoplasma</taxon>
    </lineage>
</organism>
<gene>
    <name evidence="10" type="ORF">FRW55_00095</name>
</gene>
<dbReference type="SUPFAM" id="SSF52518">
    <property type="entry name" value="Thiamin diphosphate-binding fold (THDP-binding)"/>
    <property type="match status" value="2"/>
</dbReference>
<keyword evidence="11" id="KW-1185">Reference proteome</keyword>
<keyword evidence="4" id="KW-0808">Transferase</keyword>
<dbReference type="Pfam" id="PF02779">
    <property type="entry name" value="Transket_pyr"/>
    <property type="match status" value="1"/>
</dbReference>
<evidence type="ECO:0000256" key="1">
    <source>
        <dbReference type="ARBA" id="ARBA00001946"/>
    </source>
</evidence>
<protein>
    <submittedName>
        <fullName evidence="10">Transketolase</fullName>
    </submittedName>
</protein>
<dbReference type="CDD" id="cd02012">
    <property type="entry name" value="TPP_TK"/>
    <property type="match status" value="1"/>
</dbReference>
<dbReference type="KEGG" id="mans:FRW55_00095"/>
<dbReference type="AlphaFoldDB" id="A0A5B8JWJ5"/>
<dbReference type="InterPro" id="IPR055152">
    <property type="entry name" value="Transketolase-like_C_2"/>
</dbReference>
<keyword evidence="5" id="KW-0479">Metal-binding</keyword>
<evidence type="ECO:0000256" key="6">
    <source>
        <dbReference type="ARBA" id="ARBA00022842"/>
    </source>
</evidence>
<dbReference type="InterPro" id="IPR009014">
    <property type="entry name" value="Transketo_C/PFOR_II"/>
</dbReference>
<evidence type="ECO:0000259" key="9">
    <source>
        <dbReference type="SMART" id="SM00861"/>
    </source>
</evidence>
<accession>A0A5B8JWJ5</accession>
<evidence type="ECO:0000256" key="7">
    <source>
        <dbReference type="ARBA" id="ARBA00023052"/>
    </source>
</evidence>
<evidence type="ECO:0000256" key="5">
    <source>
        <dbReference type="ARBA" id="ARBA00022723"/>
    </source>
</evidence>
<dbReference type="Pfam" id="PF22613">
    <property type="entry name" value="Transketolase_C_1"/>
    <property type="match status" value="1"/>
</dbReference>
<evidence type="ECO:0000256" key="4">
    <source>
        <dbReference type="ARBA" id="ARBA00022679"/>
    </source>
</evidence>
<dbReference type="Proteomes" id="UP000318927">
    <property type="component" value="Chromosome"/>
</dbReference>
<dbReference type="GO" id="GO:0006098">
    <property type="term" value="P:pentose-phosphate shunt"/>
    <property type="evidence" value="ECO:0007669"/>
    <property type="project" value="TreeGrafter"/>
</dbReference>
<dbReference type="SMART" id="SM00861">
    <property type="entry name" value="Transket_pyr"/>
    <property type="match status" value="1"/>
</dbReference>